<evidence type="ECO:0000313" key="1">
    <source>
        <dbReference type="EMBL" id="KAI2393568.1"/>
    </source>
</evidence>
<sequence length="444" mass="48651">MGVRTKGSDGAVGVTGSLRRSKKALRSVGEAMGVMVKIGKVRSDWISTFITLIKILEVLLLYRFGSVRLFWMTGVPWIYFFLAASMLQLYGRGRAYTTSDSSSCFDILAGKLPTPLVVGEERKIPFDVPLNARTSHLWQATWVGGAIICATSLIVTYVLVAKEDSVSFLVWLCFQIFWLVLRSIFFHFWQETDNTNHVVTPSPTNDRRPIQLNFRLFALSVALSKYQVLDHPRGAYSYGEDVQDPAKIQDLLIQTDRRFCDVLKIPGPVVIGNTVEVEITAVIGDTLLSSVSWIMGATMTGMDLYDSCILAINTTSGPILVPAARVLAGNIPGESQGNPESTLSSYFLPKGSSNTGTGLSWVYWIPCQNHSWFTFSTPWTTALGQNMPVVGKRKGTIVTASDITSALSSGELLVSLTSVAAVKDVVRRSRIAANLLIEMLTTTG</sequence>
<reference evidence="1" key="1">
    <citation type="journal article" date="2022" name="bioRxiv">
        <title>Population genetic analysis of Ophidiomyces ophidiicola, the causative agent of snake fungal disease, indicates recent introductions to the USA.</title>
        <authorList>
            <person name="Ladner J.T."/>
            <person name="Palmer J.M."/>
            <person name="Ettinger C.L."/>
            <person name="Stajich J.E."/>
            <person name="Farrell T.M."/>
            <person name="Glorioso B.M."/>
            <person name="Lawson B."/>
            <person name="Price S.J."/>
            <person name="Stengle A.G."/>
            <person name="Grear D.A."/>
            <person name="Lorch J.M."/>
        </authorList>
    </citation>
    <scope>NUCLEOTIDE SEQUENCE</scope>
    <source>
        <strain evidence="1">NWHC 24266-5</strain>
    </source>
</reference>
<dbReference type="EMBL" id="JALBCA010000002">
    <property type="protein sequence ID" value="KAI2393568.1"/>
    <property type="molecule type" value="Genomic_DNA"/>
</dbReference>
<name>A0ACB8V670_9EURO</name>
<gene>
    <name evidence="1" type="ORF">LOY88_000169</name>
</gene>
<accession>A0ACB8V670</accession>
<proteinExistence type="predicted"/>
<comment type="caution">
    <text evidence="1">The sequence shown here is derived from an EMBL/GenBank/DDBJ whole genome shotgun (WGS) entry which is preliminary data.</text>
</comment>
<organism evidence="1">
    <name type="scientific">Ophidiomyces ophidiicola</name>
    <dbReference type="NCBI Taxonomy" id="1387563"/>
    <lineage>
        <taxon>Eukaryota</taxon>
        <taxon>Fungi</taxon>
        <taxon>Dikarya</taxon>
        <taxon>Ascomycota</taxon>
        <taxon>Pezizomycotina</taxon>
        <taxon>Eurotiomycetes</taxon>
        <taxon>Eurotiomycetidae</taxon>
        <taxon>Onygenales</taxon>
        <taxon>Onygenaceae</taxon>
        <taxon>Ophidiomyces</taxon>
    </lineage>
</organism>
<protein>
    <submittedName>
        <fullName evidence="1">Uncharacterized protein</fullName>
    </submittedName>
</protein>